<evidence type="ECO:0000313" key="3">
    <source>
        <dbReference type="Proteomes" id="UP000054279"/>
    </source>
</evidence>
<feature type="region of interest" description="Disordered" evidence="1">
    <location>
        <begin position="87"/>
        <end position="163"/>
    </location>
</feature>
<name>A0A0C9UU16_SPHS4</name>
<dbReference type="AlphaFoldDB" id="A0A0C9UU16"/>
<feature type="compositionally biased region" description="Polar residues" evidence="1">
    <location>
        <begin position="121"/>
        <end position="133"/>
    </location>
</feature>
<feature type="compositionally biased region" description="Basic residues" evidence="1">
    <location>
        <begin position="87"/>
        <end position="99"/>
    </location>
</feature>
<reference evidence="2 3" key="1">
    <citation type="submission" date="2014-06" db="EMBL/GenBank/DDBJ databases">
        <title>Evolutionary Origins and Diversification of the Mycorrhizal Mutualists.</title>
        <authorList>
            <consortium name="DOE Joint Genome Institute"/>
            <consortium name="Mycorrhizal Genomics Consortium"/>
            <person name="Kohler A."/>
            <person name="Kuo A."/>
            <person name="Nagy L.G."/>
            <person name="Floudas D."/>
            <person name="Copeland A."/>
            <person name="Barry K.W."/>
            <person name="Cichocki N."/>
            <person name="Veneault-Fourrey C."/>
            <person name="LaButti K."/>
            <person name="Lindquist E.A."/>
            <person name="Lipzen A."/>
            <person name="Lundell T."/>
            <person name="Morin E."/>
            <person name="Murat C."/>
            <person name="Riley R."/>
            <person name="Ohm R."/>
            <person name="Sun H."/>
            <person name="Tunlid A."/>
            <person name="Henrissat B."/>
            <person name="Grigoriev I.V."/>
            <person name="Hibbett D.S."/>
            <person name="Martin F."/>
        </authorList>
    </citation>
    <scope>NUCLEOTIDE SEQUENCE [LARGE SCALE GENOMIC DNA]</scope>
    <source>
        <strain evidence="2 3">SS14</strain>
    </source>
</reference>
<dbReference type="Proteomes" id="UP000054279">
    <property type="component" value="Unassembled WGS sequence"/>
</dbReference>
<gene>
    <name evidence="2" type="ORF">M422DRAFT_265380</name>
</gene>
<dbReference type="OrthoDB" id="3205748at2759"/>
<keyword evidence="3" id="KW-1185">Reference proteome</keyword>
<evidence type="ECO:0000256" key="1">
    <source>
        <dbReference type="SAM" id="MobiDB-lite"/>
    </source>
</evidence>
<sequence>MEEDRRCSNSGCKAILPPKDVYKYKTCEKHRLQARETKKRRSSGVNASPPASLIFPEIEERVCSNSGCKDILPPQNIYNYKTCQKHRQQAREAMKRKRSSGVDPSPRDSIRPPPHSPLRSCPNQSSQSTPSGSTVGGKEDVLPDSDDISEAESGNGNKRIKLPPPIRYENAAAMFYSLKLRTREKAPLQFSGSYEMTKDPLVKDAEQIRMVQEEIWKVTEYRFTVKDHHTTKSCPRSRFWCCQDQDHKKKSKMKTGSRDNDGMDRFLCKSSLRISVSRADEALMCQVMKIHLEHQMEHIQYYNVSLPQSAQELIRQNVWAFPSIIALNEVKCRTATRRRASWKTHGKLLRKGV</sequence>
<evidence type="ECO:0000313" key="2">
    <source>
        <dbReference type="EMBL" id="KIJ32747.1"/>
    </source>
</evidence>
<organism evidence="2 3">
    <name type="scientific">Sphaerobolus stellatus (strain SS14)</name>
    <dbReference type="NCBI Taxonomy" id="990650"/>
    <lineage>
        <taxon>Eukaryota</taxon>
        <taxon>Fungi</taxon>
        <taxon>Dikarya</taxon>
        <taxon>Basidiomycota</taxon>
        <taxon>Agaricomycotina</taxon>
        <taxon>Agaricomycetes</taxon>
        <taxon>Phallomycetidae</taxon>
        <taxon>Geastrales</taxon>
        <taxon>Sphaerobolaceae</taxon>
        <taxon>Sphaerobolus</taxon>
    </lineage>
</organism>
<dbReference type="HOGENOM" id="CLU_785658_0_0_1"/>
<dbReference type="EMBL" id="KN837222">
    <property type="protein sequence ID" value="KIJ32747.1"/>
    <property type="molecule type" value="Genomic_DNA"/>
</dbReference>
<accession>A0A0C9UU16</accession>
<proteinExistence type="predicted"/>
<protein>
    <submittedName>
        <fullName evidence="2">Uncharacterized protein</fullName>
    </submittedName>
</protein>